<keyword evidence="7" id="KW-0963">Cytoplasm</keyword>
<dbReference type="CDD" id="cd07431">
    <property type="entry name" value="PHP_PolIIIA"/>
    <property type="match status" value="1"/>
</dbReference>
<evidence type="ECO:0000313" key="17">
    <source>
        <dbReference type="EMBL" id="MFD1888644.1"/>
    </source>
</evidence>
<dbReference type="InterPro" id="IPR041931">
    <property type="entry name" value="DNA_pol3_alpha_thumb_dom"/>
</dbReference>
<dbReference type="InterPro" id="IPR004365">
    <property type="entry name" value="NA-bd_OB_tRNA"/>
</dbReference>
<keyword evidence="9 17" id="KW-0548">Nucleotidyltransferase</keyword>
<evidence type="ECO:0000256" key="13">
    <source>
        <dbReference type="ARBA" id="ARBA00023204"/>
    </source>
</evidence>
<feature type="region of interest" description="Disordered" evidence="15">
    <location>
        <begin position="1270"/>
        <end position="1297"/>
    </location>
</feature>
<comment type="caution">
    <text evidence="17">The sequence shown here is derived from an EMBL/GenBank/DDBJ whole genome shotgun (WGS) entry which is preliminary data.</text>
</comment>
<evidence type="ECO:0000256" key="4">
    <source>
        <dbReference type="ARBA" id="ARBA00012417"/>
    </source>
</evidence>
<dbReference type="EMBL" id="JBHUFZ010000001">
    <property type="protein sequence ID" value="MFD1888644.1"/>
    <property type="molecule type" value="Genomic_DNA"/>
</dbReference>
<dbReference type="PANTHER" id="PTHR32294:SF4">
    <property type="entry name" value="ERROR-PRONE DNA POLYMERASE"/>
    <property type="match status" value="1"/>
</dbReference>
<dbReference type="GO" id="GO:0003887">
    <property type="term" value="F:DNA-directed DNA polymerase activity"/>
    <property type="evidence" value="ECO:0007669"/>
    <property type="project" value="UniProtKB-EC"/>
</dbReference>
<feature type="region of interest" description="Disordered" evidence="15">
    <location>
        <begin position="857"/>
        <end position="878"/>
    </location>
</feature>
<feature type="domain" description="Polymerase/histidinol phosphatase N-terminal" evidence="16">
    <location>
        <begin position="6"/>
        <end position="73"/>
    </location>
</feature>
<dbReference type="Gene3D" id="1.10.10.1600">
    <property type="entry name" value="Bacterial DNA polymerase III alpha subunit, thumb domain"/>
    <property type="match status" value="1"/>
</dbReference>
<dbReference type="Pfam" id="PF07733">
    <property type="entry name" value="DNA_pol3_alpha"/>
    <property type="match status" value="1"/>
</dbReference>
<comment type="subcellular location">
    <subcellularLocation>
        <location evidence="1">Cytoplasm</location>
    </subcellularLocation>
</comment>
<organism evidence="17 18">
    <name type="scientific">Luteococcus peritonei</name>
    <dbReference type="NCBI Taxonomy" id="88874"/>
    <lineage>
        <taxon>Bacteria</taxon>
        <taxon>Bacillati</taxon>
        <taxon>Actinomycetota</taxon>
        <taxon>Actinomycetes</taxon>
        <taxon>Propionibacteriales</taxon>
        <taxon>Propionibacteriaceae</taxon>
        <taxon>Luteococcus</taxon>
    </lineage>
</organism>
<evidence type="ECO:0000256" key="10">
    <source>
        <dbReference type="ARBA" id="ARBA00022705"/>
    </source>
</evidence>
<evidence type="ECO:0000256" key="1">
    <source>
        <dbReference type="ARBA" id="ARBA00004496"/>
    </source>
</evidence>
<sequence length="1297" mass="140120">MADPFVHLRVASGHSLQYGASHPEELVNAAAAQDMDTLALTDRDGLYGAVRFAKACLRTGVAPVVGVDLAVPFSVDDPQHPAHAPAAPRRSAARGGTLRDPRLPRVVAMATSRSGWGSLCRLTTATHLAGERGRPVSTPELVASHAQAGDLLVVLGADSQFGLEVARGRRREATRELRRWLDLVDPSQLVVAVTNHQVAGSGVGSARQAGGMLAIADEHRLTGILTNQVRMVERRQATTVDVLDAARRLVPLDARNVDRRNAEAHLKTGKQMLQVAQEVARLAGRDERGAEWLLADTRTTAVRSRLDPRADIGLGEIHLPEFETLGTTTEQAMAVLRQRCEAGIAARYGAGSQAVLQRLDEELDVIATLGFASYFLTVADVVELIGSMGIRCAARGSGAGSLVNYLLGISGVDPMAYGLVMERFLSPLRQALPDIDLDVESARRTEIYERILEVFGGRRVACVAMLETYRVRHAVRDVAAALSLPPAEADAIAKAFPHIRARDARKALRDLPELRAAGLAERRLEVLFELVEQLDGLPRHVALHPCGVLLSDSTLGDRTPLEASFGGFPMSQFDKDDVEDLGLLKLDVLGIRMQSSMAHALAEIERTEGSAPDIDALAPFDDPETYDMIGHAQTLGCFQIESPGQRELVGKFGPTTFNDIIIDISLFRPGPVKSDMVVPFLNTRQGWSPPRYLHPCLEPALAETGGVVVFHEQVIKIIAATTGCTLAQADEARRALGDPAGQLDVKEWFGPLALARGIEPEVVQRIWQVLESFASFGFCKAHAAAFALPTYQSAWLKRHHPAHFLAGVLTHDPGMYPKRLVLEEARRMGIRVLGVDVNASTGAYHVERLADLDEPGDQAEGEELFPDDPGPDGFRPPDGLPDASAWGIRLSLADVKGISEVELARIVAGQPYTSLSDFWARAQVQASLVENLVLAGGFDRMYGVGRPSAVLRRGRLTRRDLLLALADLRRTAMADARAASRARGLRRSRPAAVAGDDPRDLARRQARGEVVPGRAAERGMAGVQLALPLDEPDQEQLQLQEELPPQLRVPTDVVATGLPEMSTSQRLAAELEILGMDASQHVVDFYRELLDELGTTPSTELLRHRQQADLLVAGVKVATQTPPVRSGRRVVFLTVDDATGPVDATFFEDVQGPYANTVFNSWLLVVRGELRRTGPRGVSLRATGAWDLQVLHGLWSEALAAGASRREALAAVLAVMDEVPEGFAMVGEPLAPARLGEQRPQAEGQEKSRAGGMGRRRVLVHASGFAQSPYADVQPAGLPAGQAPRKLWHSSPGSSGR</sequence>
<name>A0ABW4RS77_9ACTN</name>
<comment type="similarity">
    <text evidence="2">Belongs to the DNA polymerase type-C family. DnaE2 subfamily.</text>
</comment>
<evidence type="ECO:0000256" key="14">
    <source>
        <dbReference type="ARBA" id="ARBA00049244"/>
    </source>
</evidence>
<dbReference type="InterPro" id="IPR029460">
    <property type="entry name" value="DNAPol_HHH"/>
</dbReference>
<evidence type="ECO:0000313" key="18">
    <source>
        <dbReference type="Proteomes" id="UP001597326"/>
    </source>
</evidence>
<keyword evidence="18" id="KW-1185">Reference proteome</keyword>
<accession>A0ABW4RS77</accession>
<feature type="region of interest" description="Disordered" evidence="15">
    <location>
        <begin position="79"/>
        <end position="102"/>
    </location>
</feature>
<gene>
    <name evidence="17" type="ORF">ACFSCS_00375</name>
</gene>
<dbReference type="SMART" id="SM00481">
    <property type="entry name" value="POLIIIAc"/>
    <property type="match status" value="1"/>
</dbReference>
<keyword evidence="10" id="KW-0235">DNA replication</keyword>
<comment type="similarity">
    <text evidence="3">Belongs to the DNA polymerase type-C family. DnaE subfamily.</text>
</comment>
<evidence type="ECO:0000256" key="8">
    <source>
        <dbReference type="ARBA" id="ARBA00022679"/>
    </source>
</evidence>
<evidence type="ECO:0000256" key="9">
    <source>
        <dbReference type="ARBA" id="ARBA00022695"/>
    </source>
</evidence>
<dbReference type="InterPro" id="IPR004805">
    <property type="entry name" value="DnaE2/DnaE/PolC"/>
</dbReference>
<feature type="region of interest" description="Disordered" evidence="15">
    <location>
        <begin position="1232"/>
        <end position="1254"/>
    </location>
</feature>
<evidence type="ECO:0000256" key="2">
    <source>
        <dbReference type="ARBA" id="ARBA00007391"/>
    </source>
</evidence>
<proteinExistence type="inferred from homology"/>
<dbReference type="Gene3D" id="3.20.20.140">
    <property type="entry name" value="Metal-dependent hydrolases"/>
    <property type="match status" value="1"/>
</dbReference>
<keyword evidence="11" id="KW-0227">DNA damage</keyword>
<dbReference type="InterPro" id="IPR040982">
    <property type="entry name" value="DNA_pol3_finger"/>
</dbReference>
<evidence type="ECO:0000256" key="15">
    <source>
        <dbReference type="SAM" id="MobiDB-lite"/>
    </source>
</evidence>
<dbReference type="InterPro" id="IPR011708">
    <property type="entry name" value="DNA_pol3_alpha_NTPase_dom"/>
</dbReference>
<dbReference type="PANTHER" id="PTHR32294">
    <property type="entry name" value="DNA POLYMERASE III SUBUNIT ALPHA"/>
    <property type="match status" value="1"/>
</dbReference>
<dbReference type="RefSeq" id="WP_343871711.1">
    <property type="nucleotide sequence ID" value="NZ_BAAAIX010000001.1"/>
</dbReference>
<feature type="compositionally biased region" description="Low complexity" evidence="15">
    <location>
        <begin position="81"/>
        <end position="94"/>
    </location>
</feature>
<dbReference type="Pfam" id="PF17657">
    <property type="entry name" value="DNA_pol3_finger"/>
    <property type="match status" value="1"/>
</dbReference>
<evidence type="ECO:0000256" key="11">
    <source>
        <dbReference type="ARBA" id="ARBA00022763"/>
    </source>
</evidence>
<evidence type="ECO:0000256" key="12">
    <source>
        <dbReference type="ARBA" id="ARBA00022932"/>
    </source>
</evidence>
<evidence type="ECO:0000256" key="5">
    <source>
        <dbReference type="ARBA" id="ARBA00017273"/>
    </source>
</evidence>
<dbReference type="Pfam" id="PF02811">
    <property type="entry name" value="PHP"/>
    <property type="match status" value="1"/>
</dbReference>
<reference evidence="18" key="1">
    <citation type="journal article" date="2019" name="Int. J. Syst. Evol. Microbiol.">
        <title>The Global Catalogue of Microorganisms (GCM) 10K type strain sequencing project: providing services to taxonomists for standard genome sequencing and annotation.</title>
        <authorList>
            <consortium name="The Broad Institute Genomics Platform"/>
            <consortium name="The Broad Institute Genome Sequencing Center for Infectious Disease"/>
            <person name="Wu L."/>
            <person name="Ma J."/>
        </authorList>
    </citation>
    <scope>NUCLEOTIDE SEQUENCE [LARGE SCALE GENOMIC DNA]</scope>
    <source>
        <strain evidence="18">CAIM 431</strain>
    </source>
</reference>
<dbReference type="EC" id="2.7.7.7" evidence="4"/>
<keyword evidence="12" id="KW-0239">DNA-directed DNA polymerase</keyword>
<dbReference type="Pfam" id="PF14579">
    <property type="entry name" value="HHH_6"/>
    <property type="match status" value="1"/>
</dbReference>
<keyword evidence="8 17" id="KW-0808">Transferase</keyword>
<dbReference type="CDD" id="cd04485">
    <property type="entry name" value="DnaE_OBF"/>
    <property type="match status" value="1"/>
</dbReference>
<dbReference type="Proteomes" id="UP001597326">
    <property type="component" value="Unassembled WGS sequence"/>
</dbReference>
<feature type="compositionally biased region" description="Acidic residues" evidence="15">
    <location>
        <begin position="857"/>
        <end position="870"/>
    </location>
</feature>
<comment type="catalytic activity">
    <reaction evidence="14">
        <text>DNA(n) + a 2'-deoxyribonucleoside 5'-triphosphate = DNA(n+1) + diphosphate</text>
        <dbReference type="Rhea" id="RHEA:22508"/>
        <dbReference type="Rhea" id="RHEA-COMP:17339"/>
        <dbReference type="Rhea" id="RHEA-COMP:17340"/>
        <dbReference type="ChEBI" id="CHEBI:33019"/>
        <dbReference type="ChEBI" id="CHEBI:61560"/>
        <dbReference type="ChEBI" id="CHEBI:173112"/>
        <dbReference type="EC" id="2.7.7.7"/>
    </reaction>
</comment>
<evidence type="ECO:0000259" key="16">
    <source>
        <dbReference type="SMART" id="SM00481"/>
    </source>
</evidence>
<dbReference type="Pfam" id="PF01336">
    <property type="entry name" value="tRNA_anti-codon"/>
    <property type="match status" value="1"/>
</dbReference>
<feature type="compositionally biased region" description="Basic and acidic residues" evidence="15">
    <location>
        <begin position="996"/>
        <end position="1007"/>
    </location>
</feature>
<dbReference type="InterPro" id="IPR004013">
    <property type="entry name" value="PHP_dom"/>
</dbReference>
<evidence type="ECO:0000256" key="6">
    <source>
        <dbReference type="ARBA" id="ARBA00019114"/>
    </source>
</evidence>
<evidence type="ECO:0000256" key="3">
    <source>
        <dbReference type="ARBA" id="ARBA00009496"/>
    </source>
</evidence>
<evidence type="ECO:0000256" key="7">
    <source>
        <dbReference type="ARBA" id="ARBA00022490"/>
    </source>
</evidence>
<protein>
    <recommendedName>
        <fullName evidence="6">DNA polymerase III subunit alpha</fullName>
        <ecNumber evidence="4">2.7.7.7</ecNumber>
    </recommendedName>
    <alternativeName>
        <fullName evidence="5">Error-prone DNA polymerase</fullName>
    </alternativeName>
</protein>
<keyword evidence="13" id="KW-0234">DNA repair</keyword>
<dbReference type="NCBIfam" id="TIGR00594">
    <property type="entry name" value="polc"/>
    <property type="match status" value="1"/>
</dbReference>
<feature type="region of interest" description="Disordered" evidence="15">
    <location>
        <begin position="986"/>
        <end position="1014"/>
    </location>
</feature>
<dbReference type="InterPro" id="IPR003141">
    <property type="entry name" value="Pol/His_phosphatase_N"/>
</dbReference>